<dbReference type="EMBL" id="MBTG01000073">
    <property type="protein sequence ID" value="OPH46669.1"/>
    <property type="molecule type" value="Genomic_DNA"/>
</dbReference>
<dbReference type="PANTHER" id="PTHR30246:SF1">
    <property type="entry name" value="2-DEHYDRO-3-DEOXY-6-PHOSPHOGALACTONATE ALDOLASE-RELATED"/>
    <property type="match status" value="1"/>
</dbReference>
<comment type="caution">
    <text evidence="6">The sequence shown here is derived from an EMBL/GenBank/DDBJ whole genome shotgun (WGS) entry which is preliminary data.</text>
</comment>
<sequence>MEKELIIAKIKQSGLVAVVRAEDEKQAEQIAIACMAGGIKAIEITFTIPGAERIIASLARKFDPHECLIGAGTVLDAETARTAILAGARYIVSPYLNIDTVTLCHRYRVPIMPGAMTIKEVAECLEAGADIIKVFPGELFGPAFIQAVKGPLPHAQLMPTGGVTIQNVSQWMEAGAVAVGVGGSLTAGAKTGNYQAITDTALAYMALIKKAQSNGLAVPI</sequence>
<accession>A0A1V4H626</accession>
<dbReference type="AlphaFoldDB" id="A0A1V4H626"/>
<name>A0A1V4H626_9BACL</name>
<evidence type="ECO:0000256" key="2">
    <source>
        <dbReference type="ARBA" id="ARBA00006906"/>
    </source>
</evidence>
<dbReference type="InterPro" id="IPR013785">
    <property type="entry name" value="Aldolase_TIM"/>
</dbReference>
<dbReference type="Gene3D" id="3.20.20.70">
    <property type="entry name" value="Aldolase class I"/>
    <property type="match status" value="1"/>
</dbReference>
<protein>
    <submittedName>
        <fullName evidence="6">Bifunctional 2-keto-4-hydroxyglutarate aldolase/2-keto-3-deoxy-6-phosphogluconate aldolase</fullName>
    </submittedName>
</protein>
<comment type="subunit">
    <text evidence="3">Homotrimer.</text>
</comment>
<proteinExistence type="inferred from homology"/>
<dbReference type="Proteomes" id="UP000190626">
    <property type="component" value="Unassembled WGS sequence"/>
</dbReference>
<evidence type="ECO:0000256" key="4">
    <source>
        <dbReference type="ARBA" id="ARBA00023239"/>
    </source>
</evidence>
<keyword evidence="7" id="KW-1185">Reference proteome</keyword>
<dbReference type="GO" id="GO:0016829">
    <property type="term" value="F:lyase activity"/>
    <property type="evidence" value="ECO:0007669"/>
    <property type="project" value="UniProtKB-KW"/>
</dbReference>
<comment type="pathway">
    <text evidence="1">Carbohydrate acid metabolism.</text>
</comment>
<keyword evidence="5" id="KW-0119">Carbohydrate metabolism</keyword>
<evidence type="ECO:0000256" key="1">
    <source>
        <dbReference type="ARBA" id="ARBA00004761"/>
    </source>
</evidence>
<dbReference type="RefSeq" id="WP_079421437.1">
    <property type="nucleotide sequence ID" value="NZ_MBTG01000073.1"/>
</dbReference>
<dbReference type="InterPro" id="IPR000887">
    <property type="entry name" value="Aldlse_KDPG_KHG"/>
</dbReference>
<dbReference type="OrthoDB" id="9802667at2"/>
<dbReference type="Pfam" id="PF01081">
    <property type="entry name" value="Aldolase"/>
    <property type="match status" value="1"/>
</dbReference>
<evidence type="ECO:0000313" key="6">
    <source>
        <dbReference type="EMBL" id="OPH46669.1"/>
    </source>
</evidence>
<dbReference type="PANTHER" id="PTHR30246">
    <property type="entry name" value="2-KETO-3-DEOXY-6-PHOSPHOGLUCONATE ALDOLASE"/>
    <property type="match status" value="1"/>
</dbReference>
<evidence type="ECO:0000256" key="3">
    <source>
        <dbReference type="ARBA" id="ARBA00011233"/>
    </source>
</evidence>
<dbReference type="STRING" id="1469647.BC351_14375"/>
<dbReference type="NCBIfam" id="NF005119">
    <property type="entry name" value="PRK06552.1"/>
    <property type="match status" value="1"/>
</dbReference>
<organism evidence="6 7">
    <name type="scientific">Paenibacillus ferrarius</name>
    <dbReference type="NCBI Taxonomy" id="1469647"/>
    <lineage>
        <taxon>Bacteria</taxon>
        <taxon>Bacillati</taxon>
        <taxon>Bacillota</taxon>
        <taxon>Bacilli</taxon>
        <taxon>Bacillales</taxon>
        <taxon>Paenibacillaceae</taxon>
        <taxon>Paenibacillus</taxon>
    </lineage>
</organism>
<comment type="similarity">
    <text evidence="2">Belongs to the KHG/KDPG aldolase family.</text>
</comment>
<keyword evidence="4" id="KW-0456">Lyase</keyword>
<dbReference type="SUPFAM" id="SSF51569">
    <property type="entry name" value="Aldolase"/>
    <property type="match status" value="1"/>
</dbReference>
<dbReference type="NCBIfam" id="TIGR01182">
    <property type="entry name" value="eda"/>
    <property type="match status" value="1"/>
</dbReference>
<gene>
    <name evidence="6" type="ORF">BC351_14375</name>
</gene>
<evidence type="ECO:0000313" key="7">
    <source>
        <dbReference type="Proteomes" id="UP000190626"/>
    </source>
</evidence>
<evidence type="ECO:0000256" key="5">
    <source>
        <dbReference type="ARBA" id="ARBA00023277"/>
    </source>
</evidence>
<reference evidence="7" key="1">
    <citation type="submission" date="2016-07" db="EMBL/GenBank/DDBJ databases">
        <authorList>
            <person name="Florea S."/>
            <person name="Webb J.S."/>
            <person name="Jaromczyk J."/>
            <person name="Schardl C.L."/>
        </authorList>
    </citation>
    <scope>NUCLEOTIDE SEQUENCE [LARGE SCALE GENOMIC DNA]</scope>
    <source>
        <strain evidence="7">CY1</strain>
    </source>
</reference>
<dbReference type="CDD" id="cd00452">
    <property type="entry name" value="KDPG_aldolase"/>
    <property type="match status" value="1"/>
</dbReference>